<evidence type="ECO:0000313" key="3">
    <source>
        <dbReference type="Proteomes" id="UP000549616"/>
    </source>
</evidence>
<dbReference type="RefSeq" id="WP_179772395.1">
    <property type="nucleotide sequence ID" value="NZ_JACCFK010000001.1"/>
</dbReference>
<feature type="domain" description="UDP-N-acetylglucosamine 2-epimerase" evidence="1">
    <location>
        <begin position="22"/>
        <end position="344"/>
    </location>
</feature>
<comment type="caution">
    <text evidence="2">The sequence shown here is derived from an EMBL/GenBank/DDBJ whole genome shotgun (WGS) entry which is preliminary data.</text>
</comment>
<dbReference type="Proteomes" id="UP000549616">
    <property type="component" value="Unassembled WGS sequence"/>
</dbReference>
<name>A0A853AZ77_9PSEU</name>
<dbReference type="EC" id="3.2.1.184" evidence="2"/>
<keyword evidence="2" id="KW-0413">Isomerase</keyword>
<dbReference type="PANTHER" id="PTHR43174:SF3">
    <property type="entry name" value="UDP-N-ACETYLGLUCOSAMINE 2-EPIMERASE"/>
    <property type="match status" value="1"/>
</dbReference>
<dbReference type="GO" id="GO:0006047">
    <property type="term" value="P:UDP-N-acetylglucosamine metabolic process"/>
    <property type="evidence" value="ECO:0007669"/>
    <property type="project" value="InterPro"/>
</dbReference>
<sequence length="385" mass="41787">MKICVFTGSRADYGPLIPVLRRLDLDPEIDLRILASGGHLMREQGNTVEVIEKDGFRVADRVEMVLAGDSPVSVAKSMGLAILGYADALARMEPDVLCVLGDRYEALSAVLAALPRNTMVVHFGGGQLTLGSADDRIRHAISRIAHLHFVFAEEDRKQLIRMGVAEDCVHDAGRMNVEHGITENLIDRRDLEDRLGRKLRSPSFAVTLHPVTGKPEETGEALDALLAVLAQYEHGTIVFTAPNVDHGSGDISVAISQFVAEHPSFTTYVPSLGQRGYLGLVRHCDVVVGNSSSGLLEAPLLGTPTVNIGSRQDGRAKADSVFDCAATPAGVQRAIDAALSCDVDRGHHENAVPTNENIDEAVVEVIKRRSRENLRDARRSDSKWR</sequence>
<dbReference type="EC" id="5.1.3.14" evidence="2"/>
<dbReference type="AlphaFoldDB" id="A0A853AZ77"/>
<dbReference type="EMBL" id="JACCFK010000001">
    <property type="protein sequence ID" value="NYI88103.1"/>
    <property type="molecule type" value="Genomic_DNA"/>
</dbReference>
<reference evidence="2 3" key="1">
    <citation type="submission" date="2020-07" db="EMBL/GenBank/DDBJ databases">
        <title>Sequencing the genomes of 1000 actinobacteria strains.</title>
        <authorList>
            <person name="Klenk H.-P."/>
        </authorList>
    </citation>
    <scope>NUCLEOTIDE SEQUENCE [LARGE SCALE GENOMIC DNA]</scope>
    <source>
        <strain evidence="2 3">DSM 104006</strain>
    </source>
</reference>
<dbReference type="PANTHER" id="PTHR43174">
    <property type="entry name" value="UDP-N-ACETYLGLUCOSAMINE 2-EPIMERASE"/>
    <property type="match status" value="1"/>
</dbReference>
<keyword evidence="3" id="KW-1185">Reference proteome</keyword>
<dbReference type="SUPFAM" id="SSF53756">
    <property type="entry name" value="UDP-Glycosyltransferase/glycogen phosphorylase"/>
    <property type="match status" value="1"/>
</dbReference>
<dbReference type="InterPro" id="IPR020004">
    <property type="entry name" value="UDP-GlcNAc_Epase"/>
</dbReference>
<dbReference type="NCBIfam" id="TIGR03568">
    <property type="entry name" value="NeuC_NnaA"/>
    <property type="match status" value="1"/>
</dbReference>
<dbReference type="Pfam" id="PF02350">
    <property type="entry name" value="Epimerase_2"/>
    <property type="match status" value="1"/>
</dbReference>
<proteinExistence type="predicted"/>
<dbReference type="InterPro" id="IPR003331">
    <property type="entry name" value="UDP_GlcNAc_Epimerase_2_dom"/>
</dbReference>
<gene>
    <name evidence="2" type="ORF">HNR02_001426</name>
</gene>
<dbReference type="GO" id="GO:0102388">
    <property type="term" value="F:UDP-N,N'-diacetylbacillosamine 2-epimerase activity"/>
    <property type="evidence" value="ECO:0007669"/>
    <property type="project" value="UniProtKB-EC"/>
</dbReference>
<evidence type="ECO:0000259" key="1">
    <source>
        <dbReference type="Pfam" id="PF02350"/>
    </source>
</evidence>
<keyword evidence="2" id="KW-0378">Hydrolase</keyword>
<dbReference type="InterPro" id="IPR029767">
    <property type="entry name" value="WecB-like"/>
</dbReference>
<dbReference type="Gene3D" id="3.40.50.2000">
    <property type="entry name" value="Glycogen Phosphorylase B"/>
    <property type="match status" value="2"/>
</dbReference>
<keyword evidence="2" id="KW-0326">Glycosidase</keyword>
<protein>
    <submittedName>
        <fullName evidence="2">UDP-N-acetylglucosamine 2-epimerase (Non-hydrolyzing)/GDP/UDP-N,N'-diacetylbacillosamine 2-epimerase (Hydrolyzing)</fullName>
        <ecNumber evidence="2">3.2.1.184</ecNumber>
        <ecNumber evidence="2">5.1.3.14</ecNumber>
    </submittedName>
</protein>
<organism evidence="2 3">
    <name type="scientific">Amycolatopsis endophytica</name>
    <dbReference type="NCBI Taxonomy" id="860233"/>
    <lineage>
        <taxon>Bacteria</taxon>
        <taxon>Bacillati</taxon>
        <taxon>Actinomycetota</taxon>
        <taxon>Actinomycetes</taxon>
        <taxon>Pseudonocardiales</taxon>
        <taxon>Pseudonocardiaceae</taxon>
        <taxon>Amycolatopsis</taxon>
    </lineage>
</organism>
<evidence type="ECO:0000313" key="2">
    <source>
        <dbReference type="EMBL" id="NYI88103.1"/>
    </source>
</evidence>
<accession>A0A853AZ77</accession>
<dbReference type="GO" id="GO:0008761">
    <property type="term" value="F:UDP-N-acetylglucosamine 2-epimerase activity"/>
    <property type="evidence" value="ECO:0007669"/>
    <property type="project" value="UniProtKB-EC"/>
</dbReference>